<dbReference type="AlphaFoldDB" id="A0A1C3XSC1"/>
<evidence type="ECO:0000313" key="2">
    <source>
        <dbReference type="Proteomes" id="UP000199184"/>
    </source>
</evidence>
<evidence type="ECO:0000313" key="1">
    <source>
        <dbReference type="EMBL" id="SCB55159.1"/>
    </source>
</evidence>
<dbReference type="InterPro" id="IPR036928">
    <property type="entry name" value="AS_sf"/>
</dbReference>
<dbReference type="SUPFAM" id="SSF75304">
    <property type="entry name" value="Amidase signature (AS) enzymes"/>
    <property type="match status" value="1"/>
</dbReference>
<organism evidence="1 2">
    <name type="scientific">Bradyrhizobium shewense</name>
    <dbReference type="NCBI Taxonomy" id="1761772"/>
    <lineage>
        <taxon>Bacteria</taxon>
        <taxon>Pseudomonadati</taxon>
        <taxon>Pseudomonadota</taxon>
        <taxon>Alphaproteobacteria</taxon>
        <taxon>Hyphomicrobiales</taxon>
        <taxon>Nitrobacteraceae</taxon>
        <taxon>Bradyrhizobium</taxon>
    </lineage>
</organism>
<name>A0A1C3XSC1_9BRAD</name>
<accession>A0A1C3XSC1</accession>
<keyword evidence="2" id="KW-1185">Reference proteome</keyword>
<sequence length="52" mass="5594">MTATVADNALLVEVIAGDDGYNSRIKAPKIDEYTRALGANIKGMKIRSSRKA</sequence>
<dbReference type="Gene3D" id="3.90.1300.10">
    <property type="entry name" value="Amidase signature (AS) domain"/>
    <property type="match status" value="1"/>
</dbReference>
<proteinExistence type="predicted"/>
<dbReference type="EMBL" id="FMAI01000036">
    <property type="protein sequence ID" value="SCB55159.1"/>
    <property type="molecule type" value="Genomic_DNA"/>
</dbReference>
<dbReference type="Proteomes" id="UP000199184">
    <property type="component" value="Unassembled WGS sequence"/>
</dbReference>
<protein>
    <submittedName>
        <fullName evidence="1">Amidase</fullName>
    </submittedName>
</protein>
<reference evidence="2" key="1">
    <citation type="submission" date="2016-08" db="EMBL/GenBank/DDBJ databases">
        <authorList>
            <person name="Varghese N."/>
            <person name="Submissions Spin"/>
        </authorList>
    </citation>
    <scope>NUCLEOTIDE SEQUENCE [LARGE SCALE GENOMIC DNA]</scope>
    <source>
        <strain evidence="2">ERR11</strain>
    </source>
</reference>
<gene>
    <name evidence="1" type="ORF">GA0061098_10361</name>
</gene>